<organism evidence="2 3">
    <name type="scientific">Anthostomella pinea</name>
    <dbReference type="NCBI Taxonomy" id="933095"/>
    <lineage>
        <taxon>Eukaryota</taxon>
        <taxon>Fungi</taxon>
        <taxon>Dikarya</taxon>
        <taxon>Ascomycota</taxon>
        <taxon>Pezizomycotina</taxon>
        <taxon>Sordariomycetes</taxon>
        <taxon>Xylariomycetidae</taxon>
        <taxon>Xylariales</taxon>
        <taxon>Xylariaceae</taxon>
        <taxon>Anthostomella</taxon>
    </lineage>
</organism>
<protein>
    <submittedName>
        <fullName evidence="2">Uu.00g110140.m01.CDS01</fullName>
    </submittedName>
</protein>
<dbReference type="Proteomes" id="UP001295740">
    <property type="component" value="Unassembled WGS sequence"/>
</dbReference>
<feature type="signal peptide" evidence="1">
    <location>
        <begin position="1"/>
        <end position="18"/>
    </location>
</feature>
<feature type="chain" id="PRO_5042536759" evidence="1">
    <location>
        <begin position="19"/>
        <end position="189"/>
    </location>
</feature>
<sequence length="189" mass="19192">MKSLFCLLAAATGIAAVAENPNRLYERDAASTNATLKSINPQVLNPFGISDRALQPSDVLARRNDCGVGYDDCGIYCCISGSQTCVSDSSGVAQGCCDAGESLCGTSGCFDAQTEVCCKDNDGYHCLQAQTCCGTACCDAGYTCADANAGTCKLSKKSGGEKMLRSSTGLSGLFAAAAVVVGSAARGLV</sequence>
<evidence type="ECO:0000256" key="1">
    <source>
        <dbReference type="SAM" id="SignalP"/>
    </source>
</evidence>
<reference evidence="2" key="1">
    <citation type="submission" date="2023-10" db="EMBL/GenBank/DDBJ databases">
        <authorList>
            <person name="Hackl T."/>
        </authorList>
    </citation>
    <scope>NUCLEOTIDE SEQUENCE</scope>
</reference>
<evidence type="ECO:0000313" key="2">
    <source>
        <dbReference type="EMBL" id="CAJ2503620.1"/>
    </source>
</evidence>
<evidence type="ECO:0000313" key="3">
    <source>
        <dbReference type="Proteomes" id="UP001295740"/>
    </source>
</evidence>
<name>A0AAI8VFC0_9PEZI</name>
<accession>A0AAI8VFC0</accession>
<gene>
    <name evidence="2" type="ORF">KHLLAP_LOCUS4088</name>
</gene>
<keyword evidence="1" id="KW-0732">Signal</keyword>
<comment type="caution">
    <text evidence="2">The sequence shown here is derived from an EMBL/GenBank/DDBJ whole genome shotgun (WGS) entry which is preliminary data.</text>
</comment>
<proteinExistence type="predicted"/>
<dbReference type="EMBL" id="CAUWAG010000006">
    <property type="protein sequence ID" value="CAJ2503620.1"/>
    <property type="molecule type" value="Genomic_DNA"/>
</dbReference>
<dbReference type="AlphaFoldDB" id="A0AAI8VFC0"/>
<keyword evidence="3" id="KW-1185">Reference proteome</keyword>